<comment type="caution">
    <text evidence="1">The sequence shown here is derived from an EMBL/GenBank/DDBJ whole genome shotgun (WGS) entry which is preliminary data.</text>
</comment>
<dbReference type="EMBL" id="JACGXG010000004">
    <property type="protein sequence ID" value="MBA8852575.1"/>
    <property type="molecule type" value="Genomic_DNA"/>
</dbReference>
<feature type="non-terminal residue" evidence="1">
    <location>
        <position position="35"/>
    </location>
</feature>
<accession>A0ABR6ASX2</accession>
<protein>
    <submittedName>
        <fullName evidence="1">Electron transfer flavoprotein alpha/beta subunit</fullName>
    </submittedName>
</protein>
<gene>
    <name evidence="1" type="ORF">FHW20_003538</name>
</gene>
<dbReference type="InterPro" id="IPR014729">
    <property type="entry name" value="Rossmann-like_a/b/a_fold"/>
</dbReference>
<dbReference type="Proteomes" id="UP000578622">
    <property type="component" value="Unassembled WGS sequence"/>
</dbReference>
<proteinExistence type="predicted"/>
<sequence length="35" mass="3809">MKAVVAVKRVVDYNVKIRVKGDGSGVELSNVKMSM</sequence>
<keyword evidence="2" id="KW-1185">Reference proteome</keyword>
<reference evidence="1 2" key="1">
    <citation type="submission" date="2020-07" db="EMBL/GenBank/DDBJ databases">
        <title>Genomic Encyclopedia of Type Strains, Phase IV (KMG-V): Genome sequencing to study the core and pangenomes of soil and plant-associated prokaryotes.</title>
        <authorList>
            <person name="Whitman W."/>
        </authorList>
    </citation>
    <scope>NUCLEOTIDE SEQUENCE [LARGE SCALE GENOMIC DNA]</scope>
    <source>
        <strain evidence="1 2">RH4WT92</strain>
    </source>
</reference>
<evidence type="ECO:0000313" key="2">
    <source>
        <dbReference type="Proteomes" id="UP000578622"/>
    </source>
</evidence>
<name>A0ABR6ASX2_9HYPH</name>
<organism evidence="1 2">
    <name type="scientific">Brucella intermedia</name>
    <dbReference type="NCBI Taxonomy" id="94625"/>
    <lineage>
        <taxon>Bacteria</taxon>
        <taxon>Pseudomonadati</taxon>
        <taxon>Pseudomonadota</taxon>
        <taxon>Alphaproteobacteria</taxon>
        <taxon>Hyphomicrobiales</taxon>
        <taxon>Brucellaceae</taxon>
        <taxon>Brucella/Ochrobactrum group</taxon>
        <taxon>Brucella</taxon>
    </lineage>
</organism>
<evidence type="ECO:0000313" key="1">
    <source>
        <dbReference type="EMBL" id="MBA8852575.1"/>
    </source>
</evidence>
<dbReference type="Gene3D" id="3.40.50.620">
    <property type="entry name" value="HUPs"/>
    <property type="match status" value="1"/>
</dbReference>
<dbReference type="SUPFAM" id="SSF52402">
    <property type="entry name" value="Adenine nucleotide alpha hydrolases-like"/>
    <property type="match status" value="1"/>
</dbReference>